<dbReference type="SMART" id="SM00342">
    <property type="entry name" value="HTH_ARAC"/>
    <property type="match status" value="1"/>
</dbReference>
<keyword evidence="1" id="KW-0805">Transcription regulation</keyword>
<evidence type="ECO:0000259" key="4">
    <source>
        <dbReference type="PROSITE" id="PS01124"/>
    </source>
</evidence>
<dbReference type="Gene3D" id="3.40.50.2300">
    <property type="match status" value="2"/>
</dbReference>
<dbReference type="Pfam" id="PF22177">
    <property type="entry name" value="PBP1_XylR"/>
    <property type="match status" value="1"/>
</dbReference>
<dbReference type="InterPro" id="IPR028082">
    <property type="entry name" value="Peripla_BP_I"/>
</dbReference>
<dbReference type="PANTHER" id="PTHR30146:SF24">
    <property type="entry name" value="XYLOSE OPERON REGULATORY PROTEIN"/>
    <property type="match status" value="1"/>
</dbReference>
<dbReference type="AlphaFoldDB" id="A0A842HAR7"/>
<evidence type="ECO:0000256" key="2">
    <source>
        <dbReference type="ARBA" id="ARBA00023125"/>
    </source>
</evidence>
<protein>
    <submittedName>
        <fullName evidence="5">Substrate-binding domain-containing protein</fullName>
    </submittedName>
</protein>
<reference evidence="5 6" key="1">
    <citation type="submission" date="2020-07" db="EMBL/GenBank/DDBJ databases">
        <authorList>
            <person name="Feng X."/>
        </authorList>
    </citation>
    <scope>NUCLEOTIDE SEQUENCE [LARGE SCALE GENOMIC DNA]</scope>
    <source>
        <strain evidence="5 6">JCM31066</strain>
    </source>
</reference>
<dbReference type="PANTHER" id="PTHR30146">
    <property type="entry name" value="LACI-RELATED TRANSCRIPTIONAL REPRESSOR"/>
    <property type="match status" value="1"/>
</dbReference>
<gene>
    <name evidence="5" type="ORF">H5P28_04480</name>
</gene>
<name>A0A842HAR7_9BACT</name>
<dbReference type="EMBL" id="JACHVB010000013">
    <property type="protein sequence ID" value="MBC2593512.1"/>
    <property type="molecule type" value="Genomic_DNA"/>
</dbReference>
<dbReference type="SUPFAM" id="SSF46689">
    <property type="entry name" value="Homeodomain-like"/>
    <property type="match status" value="1"/>
</dbReference>
<dbReference type="GO" id="GO:0000976">
    <property type="term" value="F:transcription cis-regulatory region binding"/>
    <property type="evidence" value="ECO:0007669"/>
    <property type="project" value="TreeGrafter"/>
</dbReference>
<dbReference type="InterPro" id="IPR018060">
    <property type="entry name" value="HTH_AraC"/>
</dbReference>
<comment type="caution">
    <text evidence="5">The sequence shown here is derived from an EMBL/GenBank/DDBJ whole genome shotgun (WGS) entry which is preliminary data.</text>
</comment>
<sequence length="386" mass="43364">MGQKTSNRIALLLGKELGYCRRVLAGVLSYADSHKLQWMFHHAPPDVRVLPALERWQPDGVILYRWDRGIVERLHELGVKIVSVGDTTPDLTIPCFDVNNEAVGRVAADYFLGLGHRFFAYYGSRSIQSSINREKGFRARLESLGYPVSSLNADSLASSPFGQDWNYIDRGTERWLKQLPKPTGVLASNDIPAKLLCEACWQLGIQVPDEISILGVDNDVSECQMSVPALSSIEVPAEQIGSEAAAYLFRLLEADGEMKCSAKFLPPLGVIARRSTDCRATCDERLRDILNFIEETVEQGTTVLDVCRYSGLNRRSVERLFKSELDSTVFQRIQEVRITRAKRLLLETRMTMDEIAGQSGFGNTRRLDRVFRQVEGVLPSAYRSEV</sequence>
<dbReference type="Gene3D" id="1.10.10.60">
    <property type="entry name" value="Homeodomain-like"/>
    <property type="match status" value="1"/>
</dbReference>
<keyword evidence="6" id="KW-1185">Reference proteome</keyword>
<dbReference type="SUPFAM" id="SSF53822">
    <property type="entry name" value="Periplasmic binding protein-like I"/>
    <property type="match status" value="1"/>
</dbReference>
<evidence type="ECO:0000313" key="5">
    <source>
        <dbReference type="EMBL" id="MBC2593512.1"/>
    </source>
</evidence>
<evidence type="ECO:0000256" key="3">
    <source>
        <dbReference type="ARBA" id="ARBA00023163"/>
    </source>
</evidence>
<keyword evidence="2" id="KW-0238">DNA-binding</keyword>
<dbReference type="InterPro" id="IPR054031">
    <property type="entry name" value="XylR_PBP1"/>
</dbReference>
<dbReference type="InterPro" id="IPR046335">
    <property type="entry name" value="LacI/GalR-like_sensor"/>
</dbReference>
<dbReference type="Pfam" id="PF13377">
    <property type="entry name" value="Peripla_BP_3"/>
    <property type="match status" value="1"/>
</dbReference>
<dbReference type="GO" id="GO:0003700">
    <property type="term" value="F:DNA-binding transcription factor activity"/>
    <property type="evidence" value="ECO:0007669"/>
    <property type="project" value="InterPro"/>
</dbReference>
<dbReference type="CDD" id="cd01543">
    <property type="entry name" value="PBP1_XylR"/>
    <property type="match status" value="1"/>
</dbReference>
<keyword evidence="3" id="KW-0804">Transcription</keyword>
<accession>A0A842HAR7</accession>
<dbReference type="InterPro" id="IPR009057">
    <property type="entry name" value="Homeodomain-like_sf"/>
</dbReference>
<evidence type="ECO:0000256" key="1">
    <source>
        <dbReference type="ARBA" id="ARBA00023015"/>
    </source>
</evidence>
<dbReference type="RefSeq" id="WP_185674513.1">
    <property type="nucleotide sequence ID" value="NZ_JACHVB010000013.1"/>
</dbReference>
<organism evidence="5 6">
    <name type="scientific">Ruficoccus amylovorans</name>
    <dbReference type="NCBI Taxonomy" id="1804625"/>
    <lineage>
        <taxon>Bacteria</taxon>
        <taxon>Pseudomonadati</taxon>
        <taxon>Verrucomicrobiota</taxon>
        <taxon>Opitutia</taxon>
        <taxon>Puniceicoccales</taxon>
        <taxon>Cerasicoccaceae</taxon>
        <taxon>Ruficoccus</taxon>
    </lineage>
</organism>
<proteinExistence type="predicted"/>
<dbReference type="PROSITE" id="PS01124">
    <property type="entry name" value="HTH_ARAC_FAMILY_2"/>
    <property type="match status" value="1"/>
</dbReference>
<dbReference type="Proteomes" id="UP000546464">
    <property type="component" value="Unassembled WGS sequence"/>
</dbReference>
<dbReference type="Pfam" id="PF12833">
    <property type="entry name" value="HTH_18"/>
    <property type="match status" value="1"/>
</dbReference>
<feature type="domain" description="HTH araC/xylS-type" evidence="4">
    <location>
        <begin position="287"/>
        <end position="385"/>
    </location>
</feature>
<evidence type="ECO:0000313" key="6">
    <source>
        <dbReference type="Proteomes" id="UP000546464"/>
    </source>
</evidence>